<organism evidence="3 4">
    <name type="scientific">Prorocentrum cordatum</name>
    <dbReference type="NCBI Taxonomy" id="2364126"/>
    <lineage>
        <taxon>Eukaryota</taxon>
        <taxon>Sar</taxon>
        <taxon>Alveolata</taxon>
        <taxon>Dinophyceae</taxon>
        <taxon>Prorocentrales</taxon>
        <taxon>Prorocentraceae</taxon>
        <taxon>Prorocentrum</taxon>
    </lineage>
</organism>
<evidence type="ECO:0000313" key="4">
    <source>
        <dbReference type="Proteomes" id="UP001189429"/>
    </source>
</evidence>
<gene>
    <name evidence="3" type="ORF">PCOR1329_LOCUS67670</name>
</gene>
<comment type="caution">
    <text evidence="3">The sequence shown here is derived from an EMBL/GenBank/DDBJ whole genome shotgun (WGS) entry which is preliminary data.</text>
</comment>
<dbReference type="InterPro" id="IPR003609">
    <property type="entry name" value="Pan_app"/>
</dbReference>
<dbReference type="PROSITE" id="PS00018">
    <property type="entry name" value="EF_HAND_1"/>
    <property type="match status" value="1"/>
</dbReference>
<evidence type="ECO:0008006" key="5">
    <source>
        <dbReference type="Google" id="ProtNLM"/>
    </source>
</evidence>
<keyword evidence="4" id="KW-1185">Reference proteome</keyword>
<dbReference type="Proteomes" id="UP001189429">
    <property type="component" value="Unassembled WGS sequence"/>
</dbReference>
<reference evidence="3" key="1">
    <citation type="submission" date="2023-10" db="EMBL/GenBank/DDBJ databases">
        <authorList>
            <person name="Chen Y."/>
            <person name="Shah S."/>
            <person name="Dougan E. K."/>
            <person name="Thang M."/>
            <person name="Chan C."/>
        </authorList>
    </citation>
    <scope>NUCLEOTIDE SEQUENCE [LARGE SCALE GENOMIC DNA]</scope>
</reference>
<feature type="non-terminal residue" evidence="3">
    <location>
        <position position="787"/>
    </location>
</feature>
<evidence type="ECO:0000313" key="3">
    <source>
        <dbReference type="EMBL" id="CAK0886276.1"/>
    </source>
</evidence>
<dbReference type="PROSITE" id="PS50222">
    <property type="entry name" value="EF_HAND_2"/>
    <property type="match status" value="1"/>
</dbReference>
<dbReference type="InterPro" id="IPR002048">
    <property type="entry name" value="EF_hand_dom"/>
</dbReference>
<feature type="domain" description="Apple" evidence="2">
    <location>
        <begin position="738"/>
        <end position="787"/>
    </location>
</feature>
<name>A0ABN9WIH9_9DINO</name>
<accession>A0ABN9WIH9</accession>
<dbReference type="EMBL" id="CAUYUJ010018782">
    <property type="protein sequence ID" value="CAK0886276.1"/>
    <property type="molecule type" value="Genomic_DNA"/>
</dbReference>
<protein>
    <recommendedName>
        <fullName evidence="5">EF-hand domain-containing protein</fullName>
    </recommendedName>
</protein>
<dbReference type="PROSITE" id="PS50948">
    <property type="entry name" value="PAN"/>
    <property type="match status" value="1"/>
</dbReference>
<dbReference type="InterPro" id="IPR018247">
    <property type="entry name" value="EF_Hand_1_Ca_BS"/>
</dbReference>
<evidence type="ECO:0000259" key="1">
    <source>
        <dbReference type="PROSITE" id="PS50222"/>
    </source>
</evidence>
<sequence>MARLWRLRLAGNVERIVGHFTFAGLARRDSDSEKVAEVGRRQERWRHRQLEGGTPARPREVLEEVVGEKVEPERFEDVPIDMVRGEWRVASSGGWERSESIATLEGRSLVHALRYDLRDSHAVGRRILLLTDSMTATLALGKGRSSAPGMMRVARQFAAWCLAGGVVASVRWLPSERNHADAPSRQRMPIGVRLHFDGRDHHRADGQPAAWPVHAGRGSDRAADGRLAARELAELAAREGASARWVGYRRPWRQENTGDNFAFRQRLHSLDPAPYYGYDKLGELCAVAVAYVDDPPLGISPKCPALCYSFHELLPWGDWGGLLFTFCVKQAWRDDEGVLHLRQTECANAIEVIALIKERNTELSSDATAAEFSDNRSALGALGRLSSQTRPDLAAGVAMGQPTIQDLLETNRLIKLARKHADVTFFAGAKFLRGDRARAGIVDWRSRALERVCRSTLAAKTMSAVGAPGCAQIARRVCASLEMSDAHPEDIPPSLLPLAQVTHCASLCDTMQKYRYSKPPPERRLLLDLINFKESLEEEVSNEFAADDQRSQLPLFWVPTGQQLGDQFTKRSDGSAIRALLRQTRLALQHQEPTDRAGEHEAKKKKTRDRVCGGWIGFFRLLDTDGNDQVDIEEFAQTRMRLEGGAEPLQPQRTLNNLNLAACLAALSQALPDRSAAAARRTLVPAGQADRADDGGFIAFSLLRPIGPTATASDAEGGTVSELYSEGRWQSWSRRPDCSRLPEARLPEDVRLTEVGAPLALEPCMLACECAAACLGVQFGVAHQRCQ</sequence>
<feature type="domain" description="EF-hand" evidence="1">
    <location>
        <begin position="618"/>
        <end position="645"/>
    </location>
</feature>
<proteinExistence type="predicted"/>
<evidence type="ECO:0000259" key="2">
    <source>
        <dbReference type="PROSITE" id="PS50948"/>
    </source>
</evidence>